<organism evidence="3 4">
    <name type="scientific">Smittium culicis</name>
    <dbReference type="NCBI Taxonomy" id="133412"/>
    <lineage>
        <taxon>Eukaryota</taxon>
        <taxon>Fungi</taxon>
        <taxon>Fungi incertae sedis</taxon>
        <taxon>Zoopagomycota</taxon>
        <taxon>Kickxellomycotina</taxon>
        <taxon>Harpellomycetes</taxon>
        <taxon>Harpellales</taxon>
        <taxon>Legeriomycetaceae</taxon>
        <taxon>Smittium</taxon>
    </lineage>
</organism>
<accession>A0A1R1YLM6</accession>
<feature type="compositionally biased region" description="Polar residues" evidence="1">
    <location>
        <begin position="63"/>
        <end position="78"/>
    </location>
</feature>
<feature type="non-terminal residue" evidence="3">
    <location>
        <position position="141"/>
    </location>
</feature>
<reference evidence="4" key="1">
    <citation type="submission" date="2017-01" db="EMBL/GenBank/DDBJ databases">
        <authorList>
            <person name="Wang Y."/>
            <person name="White M."/>
            <person name="Kvist S."/>
            <person name="Moncalvo J.-M."/>
        </authorList>
    </citation>
    <scope>NUCLEOTIDE SEQUENCE [LARGE SCALE GENOMIC DNA]</scope>
    <source>
        <strain evidence="4">ID-206-W2</strain>
    </source>
</reference>
<evidence type="ECO:0000313" key="3">
    <source>
        <dbReference type="EMBL" id="OMJ27770.1"/>
    </source>
</evidence>
<dbReference type="OrthoDB" id="5768427at2759"/>
<dbReference type="AlphaFoldDB" id="A0A1R1YLM6"/>
<feature type="compositionally biased region" description="Polar residues" evidence="1">
    <location>
        <begin position="85"/>
        <end position="96"/>
    </location>
</feature>
<dbReference type="EMBL" id="LSSM01000843">
    <property type="protein sequence ID" value="OMJ27770.1"/>
    <property type="molecule type" value="Genomic_DNA"/>
</dbReference>
<gene>
    <name evidence="3" type="ORF">AYI69_g2781</name>
</gene>
<dbReference type="Proteomes" id="UP000187429">
    <property type="component" value="Unassembled WGS sequence"/>
</dbReference>
<feature type="region of interest" description="Disordered" evidence="1">
    <location>
        <begin position="63"/>
        <end position="96"/>
    </location>
</feature>
<proteinExistence type="predicted"/>
<protein>
    <submittedName>
        <fullName evidence="3">Uncharacterized protein</fullName>
    </submittedName>
</protein>
<keyword evidence="4" id="KW-1185">Reference proteome</keyword>
<name>A0A1R1YLM6_9FUNG</name>
<keyword evidence="2" id="KW-0732">Signal</keyword>
<feature type="signal peptide" evidence="2">
    <location>
        <begin position="1"/>
        <end position="23"/>
    </location>
</feature>
<evidence type="ECO:0000313" key="4">
    <source>
        <dbReference type="Proteomes" id="UP000187429"/>
    </source>
</evidence>
<evidence type="ECO:0000256" key="1">
    <source>
        <dbReference type="SAM" id="MobiDB-lite"/>
    </source>
</evidence>
<comment type="caution">
    <text evidence="3">The sequence shown here is derived from an EMBL/GenBank/DDBJ whole genome shotgun (WGS) entry which is preliminary data.</text>
</comment>
<evidence type="ECO:0000256" key="2">
    <source>
        <dbReference type="SAM" id="SignalP"/>
    </source>
</evidence>
<feature type="chain" id="PRO_5012300226" evidence="2">
    <location>
        <begin position="24"/>
        <end position="141"/>
    </location>
</feature>
<sequence length="141" mass="16059">MQITKFLISLIAIFLLFLLSSNAQNYDNCFLREIPFKKIYSRLENVENTSMFRSMINQLINSNPKAKSDQPQTANPIESSKKSDTNPTDNKNNSNENFLLKSVSRIFSIVTKTLNIVRNTLKDESTPSKVARPVKLTVFVP</sequence>